<dbReference type="InterPro" id="IPR058240">
    <property type="entry name" value="rSAM_sf"/>
</dbReference>
<keyword evidence="2" id="KW-0004">4Fe-4S</keyword>
<dbReference type="InterPro" id="IPR007197">
    <property type="entry name" value="rSAM"/>
</dbReference>
<keyword evidence="6" id="KW-0411">Iron-sulfur</keyword>
<evidence type="ECO:0000313" key="8">
    <source>
        <dbReference type="EMBL" id="MBD2503496.1"/>
    </source>
</evidence>
<keyword evidence="4" id="KW-0479">Metal-binding</keyword>
<keyword evidence="3" id="KW-0949">S-adenosyl-L-methionine</keyword>
<evidence type="ECO:0000256" key="6">
    <source>
        <dbReference type="ARBA" id="ARBA00023014"/>
    </source>
</evidence>
<keyword evidence="9" id="KW-1185">Reference proteome</keyword>
<dbReference type="CDD" id="cd01335">
    <property type="entry name" value="Radical_SAM"/>
    <property type="match status" value="1"/>
</dbReference>
<dbReference type="PROSITE" id="PS51918">
    <property type="entry name" value="RADICAL_SAM"/>
    <property type="match status" value="1"/>
</dbReference>
<feature type="domain" description="Radical SAM core" evidence="7">
    <location>
        <begin position="23"/>
        <end position="259"/>
    </location>
</feature>
<dbReference type="InterPro" id="IPR040084">
    <property type="entry name" value="GTPase_Obg"/>
</dbReference>
<evidence type="ECO:0000313" key="9">
    <source>
        <dbReference type="Proteomes" id="UP000661112"/>
    </source>
</evidence>
<gene>
    <name evidence="8" type="ORF">H6G83_23300</name>
</gene>
<comment type="caution">
    <text evidence="8">The sequence shown here is derived from an EMBL/GenBank/DDBJ whole genome shotgun (WGS) entry which is preliminary data.</text>
</comment>
<dbReference type="Pfam" id="PF04055">
    <property type="entry name" value="Radical_SAM"/>
    <property type="match status" value="1"/>
</dbReference>
<evidence type="ECO:0000256" key="4">
    <source>
        <dbReference type="ARBA" id="ARBA00022723"/>
    </source>
</evidence>
<dbReference type="PANTHER" id="PTHR43787:SF11">
    <property type="entry name" value="UPF0026 PROTEIN SLR1464"/>
    <property type="match status" value="1"/>
</dbReference>
<evidence type="ECO:0000256" key="1">
    <source>
        <dbReference type="ARBA" id="ARBA00001966"/>
    </source>
</evidence>
<dbReference type="SFLD" id="SFLDG01083">
    <property type="entry name" value="Uncharacterised_Radical_SAM_Su"/>
    <property type="match status" value="1"/>
</dbReference>
<evidence type="ECO:0000256" key="2">
    <source>
        <dbReference type="ARBA" id="ARBA00022485"/>
    </source>
</evidence>
<sequence>MSAMQSIQSLKCSSVYGPVKSWRFGNSLGIDPIGVVSTCSFNCVYCQLGKIQTHTNQRQIFVNTSQIIEDLQALAFDEQVDVVTLSGSGEPTLALNLGEILAIAKQLTKRPTVVLTNATLLKDPQVRHALKSADIVAAKLDAISSNQLQRVNQPVATINLPYILAGIEQFRGEYQGNLAIQTMVLSPWTTEMIELYIQQIQRLQPNEIQLNVPTRPRVLVRQLEARGNDATEFIPNAMHQLKCISTDIITALADTINCATNIPVRYRGVGV</sequence>
<dbReference type="PANTHER" id="PTHR43787">
    <property type="entry name" value="FEMO COFACTOR BIOSYNTHESIS PROTEIN NIFB-RELATED"/>
    <property type="match status" value="1"/>
</dbReference>
<comment type="cofactor">
    <cofactor evidence="1">
        <name>[4Fe-4S] cluster</name>
        <dbReference type="ChEBI" id="CHEBI:49883"/>
    </cofactor>
</comment>
<dbReference type="InterPro" id="IPR013785">
    <property type="entry name" value="Aldolase_TIM"/>
</dbReference>
<dbReference type="RefSeq" id="WP_190476356.1">
    <property type="nucleotide sequence ID" value="NZ_JACJSG010000036.1"/>
</dbReference>
<proteinExistence type="predicted"/>
<dbReference type="SFLD" id="SFLDS00029">
    <property type="entry name" value="Radical_SAM"/>
    <property type="match status" value="1"/>
</dbReference>
<name>A0ABR8DBH8_9NOST</name>
<evidence type="ECO:0000256" key="3">
    <source>
        <dbReference type="ARBA" id="ARBA00022691"/>
    </source>
</evidence>
<organism evidence="8 9">
    <name type="scientific">Anabaena azotica FACHB-119</name>
    <dbReference type="NCBI Taxonomy" id="947527"/>
    <lineage>
        <taxon>Bacteria</taxon>
        <taxon>Bacillati</taxon>
        <taxon>Cyanobacteriota</taxon>
        <taxon>Cyanophyceae</taxon>
        <taxon>Nostocales</taxon>
        <taxon>Nostocaceae</taxon>
        <taxon>Anabaena</taxon>
        <taxon>Anabaena azotica</taxon>
    </lineage>
</organism>
<dbReference type="Proteomes" id="UP000661112">
    <property type="component" value="Unassembled WGS sequence"/>
</dbReference>
<evidence type="ECO:0000259" key="7">
    <source>
        <dbReference type="PROSITE" id="PS51918"/>
    </source>
</evidence>
<accession>A0ABR8DBH8</accession>
<dbReference type="EMBL" id="JACJSG010000036">
    <property type="protein sequence ID" value="MBD2503496.1"/>
    <property type="molecule type" value="Genomic_DNA"/>
</dbReference>
<evidence type="ECO:0000256" key="5">
    <source>
        <dbReference type="ARBA" id="ARBA00023004"/>
    </source>
</evidence>
<reference evidence="8 9" key="1">
    <citation type="journal article" date="2020" name="ISME J.">
        <title>Comparative genomics reveals insights into cyanobacterial evolution and habitat adaptation.</title>
        <authorList>
            <person name="Chen M.Y."/>
            <person name="Teng W.K."/>
            <person name="Zhao L."/>
            <person name="Hu C.X."/>
            <person name="Zhou Y.K."/>
            <person name="Han B.P."/>
            <person name="Song L.R."/>
            <person name="Shu W.S."/>
        </authorList>
    </citation>
    <scope>NUCLEOTIDE SEQUENCE [LARGE SCALE GENOMIC DNA]</scope>
    <source>
        <strain evidence="8 9">FACHB-119</strain>
    </source>
</reference>
<keyword evidence="5" id="KW-0408">Iron</keyword>
<dbReference type="Gene3D" id="3.20.20.70">
    <property type="entry name" value="Aldolase class I"/>
    <property type="match status" value="1"/>
</dbReference>
<dbReference type="SUPFAM" id="SSF102114">
    <property type="entry name" value="Radical SAM enzymes"/>
    <property type="match status" value="1"/>
</dbReference>
<protein>
    <submittedName>
        <fullName evidence="8">Radical SAM protein</fullName>
    </submittedName>
</protein>